<sequence>MKSFSAIAFFACLAYASASVAVLPSAKIIQGPSTKTTVVGPDGSAISSVAPGGQIVQEESVGVVAETAPVVAAPAVAYSAPAVVSAPALSYAAKTVVAPSASVVSAYSAPVFSAYSAPAVAYSAPAVAYSAPSLVGAPLAYAAKSVVAPSASLLSAYSAPVVSGVVASSSFDTVVSGPSGTIATGKTVAAPVVSAW</sequence>
<dbReference type="AlphaFoldDB" id="A0A834HUL1"/>
<evidence type="ECO:0000256" key="1">
    <source>
        <dbReference type="SAM" id="SignalP"/>
    </source>
</evidence>
<feature type="chain" id="PRO_5032519518" evidence="1">
    <location>
        <begin position="19"/>
        <end position="196"/>
    </location>
</feature>
<accession>A0A834HUL1</accession>
<organism evidence="2 3">
    <name type="scientific">Rhynchophorus ferrugineus</name>
    <name type="common">Red palm weevil</name>
    <name type="synonym">Curculio ferrugineus</name>
    <dbReference type="NCBI Taxonomy" id="354439"/>
    <lineage>
        <taxon>Eukaryota</taxon>
        <taxon>Metazoa</taxon>
        <taxon>Ecdysozoa</taxon>
        <taxon>Arthropoda</taxon>
        <taxon>Hexapoda</taxon>
        <taxon>Insecta</taxon>
        <taxon>Pterygota</taxon>
        <taxon>Neoptera</taxon>
        <taxon>Endopterygota</taxon>
        <taxon>Coleoptera</taxon>
        <taxon>Polyphaga</taxon>
        <taxon>Cucujiformia</taxon>
        <taxon>Curculionidae</taxon>
        <taxon>Dryophthorinae</taxon>
        <taxon>Rhynchophorus</taxon>
    </lineage>
</organism>
<keyword evidence="1" id="KW-0732">Signal</keyword>
<protein>
    <submittedName>
        <fullName evidence="2">Uncharacterized protein</fullName>
    </submittedName>
</protein>
<feature type="signal peptide" evidence="1">
    <location>
        <begin position="1"/>
        <end position="18"/>
    </location>
</feature>
<name>A0A834HUL1_RHYFE</name>
<comment type="caution">
    <text evidence="2">The sequence shown here is derived from an EMBL/GenBank/DDBJ whole genome shotgun (WGS) entry which is preliminary data.</text>
</comment>
<dbReference type="Proteomes" id="UP000625711">
    <property type="component" value="Unassembled WGS sequence"/>
</dbReference>
<proteinExistence type="predicted"/>
<reference evidence="2" key="1">
    <citation type="submission" date="2020-08" db="EMBL/GenBank/DDBJ databases">
        <title>Genome sequencing and assembly of the red palm weevil Rhynchophorus ferrugineus.</title>
        <authorList>
            <person name="Dias G.B."/>
            <person name="Bergman C.M."/>
            <person name="Manee M."/>
        </authorList>
    </citation>
    <scope>NUCLEOTIDE SEQUENCE</scope>
    <source>
        <strain evidence="2">AA-2017</strain>
        <tissue evidence="2">Whole larva</tissue>
    </source>
</reference>
<dbReference type="EMBL" id="JAACXV010014401">
    <property type="protein sequence ID" value="KAF7267668.1"/>
    <property type="molecule type" value="Genomic_DNA"/>
</dbReference>
<gene>
    <name evidence="2" type="ORF">GWI33_019156</name>
</gene>
<dbReference type="OrthoDB" id="6736754at2759"/>
<evidence type="ECO:0000313" key="2">
    <source>
        <dbReference type="EMBL" id="KAF7267668.1"/>
    </source>
</evidence>
<evidence type="ECO:0000313" key="3">
    <source>
        <dbReference type="Proteomes" id="UP000625711"/>
    </source>
</evidence>
<keyword evidence="3" id="KW-1185">Reference proteome</keyword>